<sequence length="119" mass="14041">MKIQYFIITILILKLITSFSNDETQPESLTQEESIFDQENVNGYLSENENNDNLMKIVRTFLIAFAISLIIIFMLINKSNNKRKKYRSTKQKQTPIRNVNISRNHNNHIHRTGNKIHSY</sequence>
<feature type="transmembrane region" description="Helical" evidence="1">
    <location>
        <begin position="57"/>
        <end position="77"/>
    </location>
</feature>
<keyword evidence="1" id="KW-1133">Transmembrane helix</keyword>
<reference evidence="3" key="1">
    <citation type="submission" date="2022-08" db="EMBL/GenBank/DDBJ databases">
        <title>Novel sulfate-reducing endosymbionts in the free-living metamonad Anaeramoeba.</title>
        <authorList>
            <person name="Jerlstrom-Hultqvist J."/>
            <person name="Cepicka I."/>
            <person name="Gallot-Lavallee L."/>
            <person name="Salas-Leiva D."/>
            <person name="Curtis B.A."/>
            <person name="Zahonova K."/>
            <person name="Pipaliya S."/>
            <person name="Dacks J."/>
            <person name="Roger A.J."/>
        </authorList>
    </citation>
    <scope>NUCLEOTIDE SEQUENCE</scope>
    <source>
        <strain evidence="3">Schooner1</strain>
    </source>
</reference>
<organism evidence="3 4">
    <name type="scientific">Anaeramoeba flamelloides</name>
    <dbReference type="NCBI Taxonomy" id="1746091"/>
    <lineage>
        <taxon>Eukaryota</taxon>
        <taxon>Metamonada</taxon>
        <taxon>Anaeramoebidae</taxon>
        <taxon>Anaeramoeba</taxon>
    </lineage>
</organism>
<evidence type="ECO:0000256" key="2">
    <source>
        <dbReference type="SAM" id="SignalP"/>
    </source>
</evidence>
<feature type="chain" id="PRO_5045199734" evidence="2">
    <location>
        <begin position="19"/>
        <end position="119"/>
    </location>
</feature>
<keyword evidence="2" id="KW-0732">Signal</keyword>
<protein>
    <submittedName>
        <fullName evidence="3">Uncharacterized protein</fullName>
    </submittedName>
</protein>
<keyword evidence="1" id="KW-0812">Transmembrane</keyword>
<evidence type="ECO:0000313" key="4">
    <source>
        <dbReference type="Proteomes" id="UP001150062"/>
    </source>
</evidence>
<evidence type="ECO:0000313" key="3">
    <source>
        <dbReference type="EMBL" id="KAJ6240147.1"/>
    </source>
</evidence>
<keyword evidence="4" id="KW-1185">Reference proteome</keyword>
<dbReference type="EMBL" id="JAOAOG010000213">
    <property type="protein sequence ID" value="KAJ6240147.1"/>
    <property type="molecule type" value="Genomic_DNA"/>
</dbReference>
<evidence type="ECO:0000256" key="1">
    <source>
        <dbReference type="SAM" id="Phobius"/>
    </source>
</evidence>
<proteinExistence type="predicted"/>
<comment type="caution">
    <text evidence="3">The sequence shown here is derived from an EMBL/GenBank/DDBJ whole genome shotgun (WGS) entry which is preliminary data.</text>
</comment>
<name>A0ABQ8Y5N7_9EUKA</name>
<accession>A0ABQ8Y5N7</accession>
<gene>
    <name evidence="3" type="ORF">M0813_24488</name>
</gene>
<keyword evidence="1" id="KW-0472">Membrane</keyword>
<feature type="signal peptide" evidence="2">
    <location>
        <begin position="1"/>
        <end position="18"/>
    </location>
</feature>
<dbReference type="Proteomes" id="UP001150062">
    <property type="component" value="Unassembled WGS sequence"/>
</dbReference>